<dbReference type="SUPFAM" id="SSF52972">
    <property type="entry name" value="ITPase-like"/>
    <property type="match status" value="1"/>
</dbReference>
<organism evidence="5 6">
    <name type="scientific">Rhizosaccharibacter radicis</name>
    <dbReference type="NCBI Taxonomy" id="2782605"/>
    <lineage>
        <taxon>Bacteria</taxon>
        <taxon>Pseudomonadati</taxon>
        <taxon>Pseudomonadota</taxon>
        <taxon>Alphaproteobacteria</taxon>
        <taxon>Acetobacterales</taxon>
        <taxon>Acetobacteraceae</taxon>
        <taxon>Rhizosaccharibacter</taxon>
    </lineage>
</organism>
<dbReference type="InterPro" id="IPR003697">
    <property type="entry name" value="Maf-like"/>
</dbReference>
<evidence type="ECO:0000256" key="2">
    <source>
        <dbReference type="ARBA" id="ARBA00022801"/>
    </source>
</evidence>
<dbReference type="PIRSF" id="PIRSF006305">
    <property type="entry name" value="Maf"/>
    <property type="match status" value="1"/>
</dbReference>
<feature type="active site" description="Proton acceptor" evidence="4">
    <location>
        <position position="112"/>
    </location>
</feature>
<dbReference type="Proteomes" id="UP001524547">
    <property type="component" value="Unassembled WGS sequence"/>
</dbReference>
<keyword evidence="2 4" id="KW-0378">Hydrolase</keyword>
<accession>A0ABT1VUP0</accession>
<keyword evidence="4" id="KW-0963">Cytoplasm</keyword>
<evidence type="ECO:0000313" key="6">
    <source>
        <dbReference type="Proteomes" id="UP001524547"/>
    </source>
</evidence>
<comment type="caution">
    <text evidence="4">Lacks conserved residue(s) required for the propagation of feature annotation.</text>
</comment>
<dbReference type="PANTHER" id="PTHR43213">
    <property type="entry name" value="BIFUNCTIONAL DTTP/UTP PYROPHOSPHATASE/METHYLTRANSFERASE PROTEIN-RELATED"/>
    <property type="match status" value="1"/>
</dbReference>
<proteinExistence type="inferred from homology"/>
<keyword evidence="3 4" id="KW-0546">Nucleotide metabolism</keyword>
<evidence type="ECO:0000313" key="5">
    <source>
        <dbReference type="EMBL" id="MCQ8239398.1"/>
    </source>
</evidence>
<dbReference type="EC" id="3.6.1.9" evidence="4"/>
<dbReference type="InterPro" id="IPR029001">
    <property type="entry name" value="ITPase-like_fam"/>
</dbReference>
<protein>
    <recommendedName>
        <fullName evidence="4">Nucleoside triphosphate pyrophosphatase</fullName>
        <ecNumber evidence="4">3.6.1.9</ecNumber>
    </recommendedName>
    <alternativeName>
        <fullName evidence="4">Nucleotide pyrophosphatase</fullName>
        <shortName evidence="4">Nucleotide PPase</shortName>
    </alternativeName>
</protein>
<comment type="function">
    <text evidence="4">Nucleoside triphosphate pyrophosphatase. May have a dual role in cell division arrest and in preventing the incorporation of modified nucleotides into cellular nucleic acids.</text>
</comment>
<dbReference type="CDD" id="cd00555">
    <property type="entry name" value="Maf"/>
    <property type="match status" value="1"/>
</dbReference>
<gene>
    <name evidence="5" type="ORF">NFI88_00905</name>
</gene>
<dbReference type="Pfam" id="PF02545">
    <property type="entry name" value="Maf"/>
    <property type="match status" value="1"/>
</dbReference>
<comment type="subcellular location">
    <subcellularLocation>
        <location evidence="4">Cytoplasm</location>
    </subcellularLocation>
</comment>
<evidence type="ECO:0000256" key="3">
    <source>
        <dbReference type="ARBA" id="ARBA00023080"/>
    </source>
</evidence>
<dbReference type="HAMAP" id="MF_00528">
    <property type="entry name" value="Maf"/>
    <property type="match status" value="1"/>
</dbReference>
<dbReference type="Gene3D" id="3.90.950.10">
    <property type="match status" value="1"/>
</dbReference>
<comment type="catalytic activity">
    <reaction evidence="4">
        <text>a 2'-deoxyribonucleoside 5'-triphosphate + H2O = a 2'-deoxyribonucleoside 5'-phosphate + diphosphate + H(+)</text>
        <dbReference type="Rhea" id="RHEA:44644"/>
        <dbReference type="ChEBI" id="CHEBI:15377"/>
        <dbReference type="ChEBI" id="CHEBI:15378"/>
        <dbReference type="ChEBI" id="CHEBI:33019"/>
        <dbReference type="ChEBI" id="CHEBI:61560"/>
        <dbReference type="ChEBI" id="CHEBI:65317"/>
        <dbReference type="EC" id="3.6.1.9"/>
    </reaction>
</comment>
<comment type="similarity">
    <text evidence="4">Belongs to the Maf family.</text>
</comment>
<dbReference type="PANTHER" id="PTHR43213:SF5">
    <property type="entry name" value="BIFUNCTIONAL DTTP_UTP PYROPHOSPHATASE_METHYLTRANSFERASE PROTEIN-RELATED"/>
    <property type="match status" value="1"/>
</dbReference>
<comment type="cofactor">
    <cofactor evidence="1 4">
        <name>a divalent metal cation</name>
        <dbReference type="ChEBI" id="CHEBI:60240"/>
    </cofactor>
</comment>
<comment type="caution">
    <text evidence="5">The sequence shown here is derived from an EMBL/GenBank/DDBJ whole genome shotgun (WGS) entry which is preliminary data.</text>
</comment>
<dbReference type="EMBL" id="JAMZEJ010000001">
    <property type="protein sequence ID" value="MCQ8239398.1"/>
    <property type="molecule type" value="Genomic_DNA"/>
</dbReference>
<evidence type="ECO:0000256" key="1">
    <source>
        <dbReference type="ARBA" id="ARBA00001968"/>
    </source>
</evidence>
<dbReference type="RefSeq" id="WP_422918138.1">
    <property type="nucleotide sequence ID" value="NZ_JAMZEJ010000001.1"/>
</dbReference>
<sequence length="235" mass="25092">MTPAVLPDAASLLQDPTRELVLASTSITRQTLLRDAGLAFRVHAVPVDEAELKRDARADGLTAGQAALRLAEAKASAAMTAVPLSLSGSGPDAAATAALPPGAGAPMVIGADQMLECEGRWLDKPADLAEAADHLRFLSGRDHRLHTAVVVRGGDGLHWTHLETPSLRMRTLSAPFIKRYLAAEGEFLLGSVGAYRLEKRGQLLFERVDGEHAAILGLPMRALLDFLRRQEVLLS</sequence>
<keyword evidence="6" id="KW-1185">Reference proteome</keyword>
<evidence type="ECO:0000256" key="4">
    <source>
        <dbReference type="HAMAP-Rule" id="MF_00528"/>
    </source>
</evidence>
<comment type="catalytic activity">
    <reaction evidence="4">
        <text>a ribonucleoside 5'-triphosphate + H2O = a ribonucleoside 5'-phosphate + diphosphate + H(+)</text>
        <dbReference type="Rhea" id="RHEA:23996"/>
        <dbReference type="ChEBI" id="CHEBI:15377"/>
        <dbReference type="ChEBI" id="CHEBI:15378"/>
        <dbReference type="ChEBI" id="CHEBI:33019"/>
        <dbReference type="ChEBI" id="CHEBI:58043"/>
        <dbReference type="ChEBI" id="CHEBI:61557"/>
        <dbReference type="EC" id="3.6.1.9"/>
    </reaction>
</comment>
<name>A0ABT1VUP0_9PROT</name>
<reference evidence="5 6" key="1">
    <citation type="submission" date="2022-06" db="EMBL/GenBank/DDBJ databases">
        <title>Rhizosaccharibacter gen. nov. sp. nov. KSS12, endophytic bacteria isolated from sugarcane.</title>
        <authorList>
            <person name="Pitiwittayakul N."/>
        </authorList>
    </citation>
    <scope>NUCLEOTIDE SEQUENCE [LARGE SCALE GENOMIC DNA]</scope>
    <source>
        <strain evidence="5 6">KSS12</strain>
    </source>
</reference>